<feature type="domain" description="Alpha-N-acetylglucosaminidase C-terminal" evidence="5">
    <location>
        <begin position="461"/>
        <end position="718"/>
    </location>
</feature>
<dbReference type="Pfam" id="PF12971">
    <property type="entry name" value="NAGLU_N"/>
    <property type="match status" value="1"/>
</dbReference>
<protein>
    <submittedName>
        <fullName evidence="6">Alpha-N-acetylglucosaminidase</fullName>
    </submittedName>
</protein>
<evidence type="ECO:0000256" key="1">
    <source>
        <dbReference type="ARBA" id="ARBA00022801"/>
    </source>
</evidence>
<dbReference type="PANTHER" id="PTHR12872:SF1">
    <property type="entry name" value="ALPHA-N-ACETYLGLUCOSAMINIDASE"/>
    <property type="match status" value="1"/>
</dbReference>
<comment type="caution">
    <text evidence="6">The sequence shown here is derived from an EMBL/GenBank/DDBJ whole genome shotgun (WGS) entry which is preliminary data.</text>
</comment>
<dbReference type="EMBL" id="PTPZ01000004">
    <property type="protein sequence ID" value="PPZ91326.1"/>
    <property type="molecule type" value="Genomic_DNA"/>
</dbReference>
<dbReference type="GO" id="GO:0005975">
    <property type="term" value="P:carbohydrate metabolic process"/>
    <property type="evidence" value="ECO:0007669"/>
    <property type="project" value="UniProtKB-ARBA"/>
</dbReference>
<dbReference type="Proteomes" id="UP000238565">
    <property type="component" value="Unassembled WGS sequence"/>
</dbReference>
<dbReference type="InterPro" id="IPR024732">
    <property type="entry name" value="NAGLU_C"/>
</dbReference>
<evidence type="ECO:0000313" key="7">
    <source>
        <dbReference type="Proteomes" id="UP000238565"/>
    </source>
</evidence>
<evidence type="ECO:0000259" key="5">
    <source>
        <dbReference type="Pfam" id="PF12972"/>
    </source>
</evidence>
<keyword evidence="2" id="KW-0732">Signal</keyword>
<feature type="domain" description="Alpha-N-acetylglucosaminidase N-terminal" evidence="4">
    <location>
        <begin position="24"/>
        <end position="105"/>
    </location>
</feature>
<dbReference type="SUPFAM" id="SSF51445">
    <property type="entry name" value="(Trans)glycosidases"/>
    <property type="match status" value="1"/>
</dbReference>
<dbReference type="Gene3D" id="1.20.120.670">
    <property type="entry name" value="N-acetyl-b-d-glucoasminidase"/>
    <property type="match status" value="1"/>
</dbReference>
<name>A0A2S7I405_9FLAO</name>
<dbReference type="InterPro" id="IPR024240">
    <property type="entry name" value="NAGLU_N"/>
</dbReference>
<keyword evidence="1" id="KW-0378">Hydrolase</keyword>
<dbReference type="AlphaFoldDB" id="A0A2S7I405"/>
<evidence type="ECO:0000259" key="4">
    <source>
        <dbReference type="Pfam" id="PF12971"/>
    </source>
</evidence>
<dbReference type="Gene3D" id="3.30.379.10">
    <property type="entry name" value="Chitobiase/beta-hexosaminidase domain 2-like"/>
    <property type="match status" value="1"/>
</dbReference>
<feature type="domain" description="Alpha-N-acetylglucosaminidase tim-barrel" evidence="3">
    <location>
        <begin position="120"/>
        <end position="453"/>
    </location>
</feature>
<sequence length="728" mass="84545">MAKLNALFFTFFSLFVLAQSSDVAAAKGLVQRIAPAYAEKIVFHQEKSKTSPDYYELEFKKGKLHISANNANAMAVGFNEYLRTYGHVSVSWYADNVVKVPAKMPVFKGQIRNEARVPHRFFLNYCTFGYTMPWWKWHDWERFIDWMALNGVNLPLAITGQEKIWLNVWKQFGLSDEEIRGFFTGPAYLPWHRMANIDHWEGPLPMSWIDGQAELQKKILARARAFNMKPVLPAFAGHVPKAFLKKYPHAKITSLGEWGNFSEEYQSYFLDSFDPLFLQIQEAFLKEQTKEFGTDHIYGIDPFNEVTPPSWEPEYLAKVSQHIYESLTHVDPKAKWLQMGWIFYYMQNKWTNERIKAYLQAVPQDQLMMLDYFCDHTEVWKRTDSFFGQPYIWSYLGNFGGNTTLHGNLKDADEKIEHVLQNGGKNLWGIGATLEGFGDNPVMYEFILDKVWKKGHRMKDFVKTYAKSIVGKENPDAEKAWEILSEKVYVQNSDVGKGDLTHSKPVFEKSYNWTVNPEIAYDNRDLATAWKHLIATEANTDEYRDDLTAVGKQVLGNYFYQVRDQFTQAYRQQDVSKMKKTGAEMVQIIDDIDELLASNPNYLVGKWISDARAMTDIEQEKAYYERDARKIISVWGEKGRDLNDYANRSIAGLMKDYYGGRWKIFIDEAILAVEQGRNADEQLILERVNQFSWDWSEAQNTYLSTPKGNTLEISKRLWGKYGESVLKL</sequence>
<evidence type="ECO:0000313" key="6">
    <source>
        <dbReference type="EMBL" id="PPZ91326.1"/>
    </source>
</evidence>
<dbReference type="PANTHER" id="PTHR12872">
    <property type="entry name" value="ALPHA-N-ACETYLGLUCOSAMINIDASE"/>
    <property type="match status" value="1"/>
</dbReference>
<gene>
    <name evidence="6" type="ORF">C3729_07790</name>
</gene>
<dbReference type="InterPro" id="IPR029018">
    <property type="entry name" value="Hex-like_dom2"/>
</dbReference>
<dbReference type="RefSeq" id="WP_104793650.1">
    <property type="nucleotide sequence ID" value="NZ_PTPZ01000004.1"/>
</dbReference>
<proteinExistence type="predicted"/>
<evidence type="ECO:0000259" key="3">
    <source>
        <dbReference type="Pfam" id="PF05089"/>
    </source>
</evidence>
<dbReference type="Pfam" id="PF12972">
    <property type="entry name" value="NAGLU_C"/>
    <property type="match status" value="1"/>
</dbReference>
<feature type="signal peptide" evidence="2">
    <location>
        <begin position="1"/>
        <end position="18"/>
    </location>
</feature>
<organism evidence="6 7">
    <name type="scientific">Cloacibacterium normanense</name>
    <dbReference type="NCBI Taxonomy" id="237258"/>
    <lineage>
        <taxon>Bacteria</taxon>
        <taxon>Pseudomonadati</taxon>
        <taxon>Bacteroidota</taxon>
        <taxon>Flavobacteriia</taxon>
        <taxon>Flavobacteriales</taxon>
        <taxon>Weeksellaceae</taxon>
    </lineage>
</organism>
<dbReference type="InterPro" id="IPR024733">
    <property type="entry name" value="NAGLU_tim-barrel"/>
</dbReference>
<dbReference type="GO" id="GO:0016787">
    <property type="term" value="F:hydrolase activity"/>
    <property type="evidence" value="ECO:0007669"/>
    <property type="project" value="UniProtKB-KW"/>
</dbReference>
<reference evidence="6 7" key="1">
    <citation type="submission" date="2018-02" db="EMBL/GenBank/DDBJ databases">
        <title>Draft genome sequence of bacterial isolates from marine environment.</title>
        <authorList>
            <person name="Singh S.K."/>
            <person name="Hill R."/>
            <person name="Major S."/>
            <person name="Cai H."/>
            <person name="Li Y."/>
        </authorList>
    </citation>
    <scope>NUCLEOTIDE SEQUENCE [LARGE SCALE GENOMIC DNA]</scope>
    <source>
        <strain evidence="6 7">IMET F</strain>
    </source>
</reference>
<dbReference type="InterPro" id="IPR017853">
    <property type="entry name" value="GH"/>
</dbReference>
<dbReference type="InterPro" id="IPR007781">
    <property type="entry name" value="NAGLU"/>
</dbReference>
<dbReference type="Gene3D" id="3.20.20.80">
    <property type="entry name" value="Glycosidases"/>
    <property type="match status" value="1"/>
</dbReference>
<feature type="chain" id="PRO_5015628477" evidence="2">
    <location>
        <begin position="19"/>
        <end position="728"/>
    </location>
</feature>
<evidence type="ECO:0000256" key="2">
    <source>
        <dbReference type="SAM" id="SignalP"/>
    </source>
</evidence>
<dbReference type="Pfam" id="PF05089">
    <property type="entry name" value="NAGLU"/>
    <property type="match status" value="1"/>
</dbReference>
<accession>A0A2S7I405</accession>